<evidence type="ECO:0000256" key="2">
    <source>
        <dbReference type="ARBA" id="ARBA00022448"/>
    </source>
</evidence>
<dbReference type="GO" id="GO:0005886">
    <property type="term" value="C:plasma membrane"/>
    <property type="evidence" value="ECO:0007669"/>
    <property type="project" value="UniProtKB-SubCell"/>
</dbReference>
<comment type="function">
    <text evidence="9">Part of the tripartite ATP-independent periplasmic (TRAP) transport system.</text>
</comment>
<name>A0A1I1KEX9_9RHOB</name>
<dbReference type="OrthoDB" id="4250245at2"/>
<reference evidence="11 12" key="1">
    <citation type="submission" date="2016-10" db="EMBL/GenBank/DDBJ databases">
        <authorList>
            <person name="de Groot N.N."/>
        </authorList>
    </citation>
    <scope>NUCLEOTIDE SEQUENCE [LARGE SCALE GENOMIC DNA]</scope>
    <source>
        <strain evidence="11 12">DSM 29619</strain>
    </source>
</reference>
<feature type="transmembrane region" description="Helical" evidence="9">
    <location>
        <begin position="88"/>
        <end position="107"/>
    </location>
</feature>
<proteinExistence type="inferred from homology"/>
<evidence type="ECO:0000313" key="11">
    <source>
        <dbReference type="EMBL" id="SFC59367.1"/>
    </source>
</evidence>
<comment type="similarity">
    <text evidence="8 9">Belongs to the TRAP transporter small permease family.</text>
</comment>
<evidence type="ECO:0000256" key="3">
    <source>
        <dbReference type="ARBA" id="ARBA00022475"/>
    </source>
</evidence>
<dbReference type="InterPro" id="IPR055348">
    <property type="entry name" value="DctQ"/>
</dbReference>
<dbReference type="Proteomes" id="UP000231644">
    <property type="component" value="Unassembled WGS sequence"/>
</dbReference>
<evidence type="ECO:0000256" key="6">
    <source>
        <dbReference type="ARBA" id="ARBA00022989"/>
    </source>
</evidence>
<evidence type="ECO:0000256" key="4">
    <source>
        <dbReference type="ARBA" id="ARBA00022519"/>
    </source>
</evidence>
<feature type="transmembrane region" description="Helical" evidence="9">
    <location>
        <begin position="21"/>
        <end position="40"/>
    </location>
</feature>
<evidence type="ECO:0000256" key="1">
    <source>
        <dbReference type="ARBA" id="ARBA00004429"/>
    </source>
</evidence>
<evidence type="ECO:0000256" key="8">
    <source>
        <dbReference type="ARBA" id="ARBA00038436"/>
    </source>
</evidence>
<evidence type="ECO:0000256" key="5">
    <source>
        <dbReference type="ARBA" id="ARBA00022692"/>
    </source>
</evidence>
<keyword evidence="6 9" id="KW-1133">Transmembrane helix</keyword>
<dbReference type="GO" id="GO:0022857">
    <property type="term" value="F:transmembrane transporter activity"/>
    <property type="evidence" value="ECO:0007669"/>
    <property type="project" value="UniProtKB-UniRule"/>
</dbReference>
<dbReference type="EMBL" id="FOLX01000001">
    <property type="protein sequence ID" value="SFC59367.1"/>
    <property type="molecule type" value="Genomic_DNA"/>
</dbReference>
<accession>A0A1I1KEX9</accession>
<dbReference type="RefSeq" id="WP_093452181.1">
    <property type="nucleotide sequence ID" value="NZ_FNZG01000003.1"/>
</dbReference>
<dbReference type="InterPro" id="IPR007387">
    <property type="entry name" value="TRAP_DctQ"/>
</dbReference>
<evidence type="ECO:0000256" key="7">
    <source>
        <dbReference type="ARBA" id="ARBA00023136"/>
    </source>
</evidence>
<dbReference type="PANTHER" id="PTHR35011">
    <property type="entry name" value="2,3-DIKETO-L-GULONATE TRAP TRANSPORTER SMALL PERMEASE PROTEIN YIAM"/>
    <property type="match status" value="1"/>
</dbReference>
<sequence>MTRLTYLWGWLGRRAENILALLLFSMFVTFLLQIVFRYFLNLPVGWTVEWVTIAWLWGILFGFAFVVREADIIRLDVLYSALPRGTRRVMDVLTGLSLAAIFLYTLPASWDYIDFMMREKTAYMRLPFFWVFLIYIPFALSVAVRGLLTAWAGITGSGRLFDTSKSAETHDYD</sequence>
<dbReference type="Pfam" id="PF04290">
    <property type="entry name" value="DctQ"/>
    <property type="match status" value="1"/>
</dbReference>
<dbReference type="AlphaFoldDB" id="A0A1I1KEX9"/>
<organism evidence="11 12">
    <name type="scientific">Pseudooceanicola nitratireducens</name>
    <dbReference type="NCBI Taxonomy" id="517719"/>
    <lineage>
        <taxon>Bacteria</taxon>
        <taxon>Pseudomonadati</taxon>
        <taxon>Pseudomonadota</taxon>
        <taxon>Alphaproteobacteria</taxon>
        <taxon>Rhodobacterales</taxon>
        <taxon>Paracoccaceae</taxon>
        <taxon>Pseudooceanicola</taxon>
    </lineage>
</organism>
<dbReference type="GO" id="GO:0015740">
    <property type="term" value="P:C4-dicarboxylate transport"/>
    <property type="evidence" value="ECO:0007669"/>
    <property type="project" value="TreeGrafter"/>
</dbReference>
<keyword evidence="2 9" id="KW-0813">Transport</keyword>
<gene>
    <name evidence="11" type="ORF">SAMN05421762_1460</name>
</gene>
<feature type="transmembrane region" description="Helical" evidence="9">
    <location>
        <begin position="46"/>
        <end position="67"/>
    </location>
</feature>
<keyword evidence="12" id="KW-1185">Reference proteome</keyword>
<evidence type="ECO:0000256" key="9">
    <source>
        <dbReference type="RuleBase" id="RU369079"/>
    </source>
</evidence>
<evidence type="ECO:0000313" key="12">
    <source>
        <dbReference type="Proteomes" id="UP000231644"/>
    </source>
</evidence>
<dbReference type="PANTHER" id="PTHR35011:SF2">
    <property type="entry name" value="2,3-DIKETO-L-GULONATE TRAP TRANSPORTER SMALL PERMEASE PROTEIN YIAM"/>
    <property type="match status" value="1"/>
</dbReference>
<keyword evidence="4 9" id="KW-0997">Cell inner membrane</keyword>
<feature type="domain" description="Tripartite ATP-independent periplasmic transporters DctQ component" evidence="10">
    <location>
        <begin position="26"/>
        <end position="152"/>
    </location>
</feature>
<feature type="transmembrane region" description="Helical" evidence="9">
    <location>
        <begin position="127"/>
        <end position="148"/>
    </location>
</feature>
<keyword evidence="3" id="KW-1003">Cell membrane</keyword>
<evidence type="ECO:0000259" key="10">
    <source>
        <dbReference type="Pfam" id="PF04290"/>
    </source>
</evidence>
<comment type="subunit">
    <text evidence="9">The complex comprises the extracytoplasmic solute receptor protein and the two transmembrane proteins.</text>
</comment>
<protein>
    <recommendedName>
        <fullName evidence="9">TRAP transporter small permease protein</fullName>
    </recommendedName>
</protein>
<keyword evidence="7 9" id="KW-0472">Membrane</keyword>
<comment type="subcellular location">
    <subcellularLocation>
        <location evidence="1 9">Cell inner membrane</location>
        <topology evidence="1 9">Multi-pass membrane protein</topology>
    </subcellularLocation>
</comment>
<dbReference type="STRING" id="517719.SAMN05421762_1460"/>
<keyword evidence="5 9" id="KW-0812">Transmembrane</keyword>